<dbReference type="SUPFAM" id="SSF50692">
    <property type="entry name" value="ADC-like"/>
    <property type="match status" value="1"/>
</dbReference>
<keyword evidence="5" id="KW-0408">Iron</keyword>
<dbReference type="Gene3D" id="2.40.40.20">
    <property type="match status" value="1"/>
</dbReference>
<dbReference type="PANTHER" id="PTHR43742:SF6">
    <property type="entry name" value="OXIDOREDUCTASE YYAE-RELATED"/>
    <property type="match status" value="1"/>
</dbReference>
<dbReference type="GO" id="GO:0016491">
    <property type="term" value="F:oxidoreductase activity"/>
    <property type="evidence" value="ECO:0007669"/>
    <property type="project" value="UniProtKB-KW"/>
</dbReference>
<dbReference type="SUPFAM" id="SSF53706">
    <property type="entry name" value="Formate dehydrogenase/DMSO reductase, domains 1-3"/>
    <property type="match status" value="1"/>
</dbReference>
<dbReference type="InterPro" id="IPR050612">
    <property type="entry name" value="Prok_Mopterin_Oxidored"/>
</dbReference>
<dbReference type="RefSeq" id="WP_114545272.1">
    <property type="nucleotide sequence ID" value="NZ_PPTT01000004.1"/>
</dbReference>
<evidence type="ECO:0000256" key="5">
    <source>
        <dbReference type="ARBA" id="ARBA00023004"/>
    </source>
</evidence>
<reference evidence="9" key="3">
    <citation type="journal article" date="2019" name="Microbiol. Resour. Announc.">
        <title>Draft Genome Sequences of Type Strains of Gordonibacter faecihominis, Paraeggerthella hongkongensis, Parvibacter caecicola,Slackia equolifaciens, Slackia faecicanis, and Slackia isoflavoniconvertens.</title>
        <authorList>
            <person name="Danylec N."/>
            <person name="Stoll D.A."/>
            <person name="Dotsch A."/>
            <person name="Huch M."/>
        </authorList>
    </citation>
    <scope>NUCLEOTIDE SEQUENCE</scope>
    <source>
        <strain evidence="9">DSM 16107</strain>
    </source>
</reference>
<protein>
    <submittedName>
        <fullName evidence="9">Molybdopterin oxidoreductase</fullName>
    </submittedName>
</protein>
<evidence type="ECO:0000313" key="11">
    <source>
        <dbReference type="Proteomes" id="UP000270112"/>
    </source>
</evidence>
<evidence type="ECO:0000256" key="6">
    <source>
        <dbReference type="ARBA" id="ARBA00023014"/>
    </source>
</evidence>
<dbReference type="GO" id="GO:0051536">
    <property type="term" value="F:iron-sulfur cluster binding"/>
    <property type="evidence" value="ECO:0007669"/>
    <property type="project" value="UniProtKB-KW"/>
</dbReference>
<evidence type="ECO:0000313" key="8">
    <source>
        <dbReference type="EMBL" id="RDB70722.1"/>
    </source>
</evidence>
<dbReference type="SMART" id="SM00926">
    <property type="entry name" value="Molybdop_Fe4S4"/>
    <property type="match status" value="1"/>
</dbReference>
<evidence type="ECO:0000256" key="4">
    <source>
        <dbReference type="ARBA" id="ARBA00023002"/>
    </source>
</evidence>
<dbReference type="InterPro" id="IPR006963">
    <property type="entry name" value="Mopterin_OxRdtase_4Fe-4S_dom"/>
</dbReference>
<keyword evidence="2" id="KW-0479">Metal-binding</keyword>
<dbReference type="EMBL" id="QICC01000035">
    <property type="protein sequence ID" value="RNM41482.1"/>
    <property type="molecule type" value="Genomic_DNA"/>
</dbReference>
<reference evidence="8 10" key="1">
    <citation type="journal article" date="2018" name="Elife">
        <title>Discovery and characterization of a prevalent human gut bacterial enzyme sufficient for the inactivation of a family of plant toxins.</title>
        <authorList>
            <person name="Koppel N."/>
            <person name="Bisanz J.E."/>
            <person name="Pandelia M.E."/>
            <person name="Turnbaugh P.J."/>
            <person name="Balskus E.P."/>
        </authorList>
    </citation>
    <scope>NUCLEOTIDE SEQUENCE [LARGE SCALE GENOMIC DNA]</scope>
    <source>
        <strain evidence="8 10">DSM 16107</strain>
    </source>
</reference>
<sequence length="922" mass="104694">MDNARITRRSFVSATAIAGLVAATGGTGLVSFTSKPQEALAAEESETRIVKTCCAGCVGRCGVLAHVKNGRVVKLEGDPDHVYSKGAICAKGLSFIQALYNPNRIKYPLKRVGERGSNQWERISWEQALDEIADQLLEIEEKYGAEAIQVGYGGGGSTYYDGYASRWCHVMGCHKFEPGGLQCLQPRQTMSQLMWGKNNNDFVSYEGLNAEFIQGDQTKCMVLWGSNPASSCVASGGRPAAQIRAMGAKTVVVDPRMTADASKADVWLPVRPGSDVALLMCWINYIMDNELYNRDSVMKWTNMPYLVNLETGFTLKPEEVGMEAEDLAYLVWDTKTDSAQSMSYPYDDALEPALEGGPYTVNGIRCTPAFQLIHERCSEWTLEKTAEICWLEADMIEEAIRLYAENTPGFMSMGMTGDHAVNSPQVGICQFILEAMMGNYSKPGTMMQMFSSDGPYWPEPGTLEHFMTEEQYKKRFGCIEYKASCRREWTHNSLMLDAINSGEPYRVRAIIERSLNKMMNMPNAAKWGEAFESMDLNVHHIMYPTSFSMYCDYLLPTTEWLENHWGFGAENRFYVRQPTTHLWESVEDPMFFSMLAKKMADKGHQRFIDSFDPEKCKPTPENLPEGFAVELWEGTEIPWEPTMEDMLTANFKSQDPDAMSWEELCDYVQEHGYYETCSDEEYQQFYVYERIDEETGKPQGFNTPSKKLECYGEQIITLGRTGAPWSLYELEPASFEYDPLPYYREPNESPLDDELAAQYPLVITGGHVSMYTHGTLRNVPWIRERFPVPEVWINPVDAEKYGIEHKGWVWLESPRGKTQARANVTKRIAPGVTWMERFWFPETVETSTKGFTEMNINMLTNDQGPFADFIGSVTYRGFQVRVTPAESAPEGIWTEPEQFEAWLPDFNKVEVTDDKDQFKGVY</sequence>
<keyword evidence="4" id="KW-0560">Oxidoreductase</keyword>
<dbReference type="PROSITE" id="PS51669">
    <property type="entry name" value="4FE4S_MOW_BIS_MGD"/>
    <property type="match status" value="1"/>
</dbReference>
<dbReference type="Gene3D" id="2.20.25.90">
    <property type="entry name" value="ADC-like domains"/>
    <property type="match status" value="1"/>
</dbReference>
<dbReference type="InterPro" id="IPR006657">
    <property type="entry name" value="MoPterin_dinucl-bd_dom"/>
</dbReference>
<keyword evidence="3" id="KW-0732">Signal</keyword>
<dbReference type="Proteomes" id="UP000270112">
    <property type="component" value="Unassembled WGS sequence"/>
</dbReference>
<evidence type="ECO:0000256" key="1">
    <source>
        <dbReference type="ARBA" id="ARBA00010312"/>
    </source>
</evidence>
<dbReference type="NCBIfam" id="TIGR01409">
    <property type="entry name" value="TAT_signal_seq"/>
    <property type="match status" value="1"/>
</dbReference>
<dbReference type="InterPro" id="IPR006656">
    <property type="entry name" value="Mopterin_OxRdtase"/>
</dbReference>
<dbReference type="Pfam" id="PF04879">
    <property type="entry name" value="Molybdop_Fe4S4"/>
    <property type="match status" value="1"/>
</dbReference>
<dbReference type="Pfam" id="PF01568">
    <property type="entry name" value="Molydop_binding"/>
    <property type="match status" value="1"/>
</dbReference>
<keyword evidence="6" id="KW-0411">Iron-sulfur</keyword>
<dbReference type="EMBL" id="PPTT01000004">
    <property type="protein sequence ID" value="RDB70722.1"/>
    <property type="molecule type" value="Genomic_DNA"/>
</dbReference>
<dbReference type="PANTHER" id="PTHR43742">
    <property type="entry name" value="TRIMETHYLAMINE-N-OXIDE REDUCTASE"/>
    <property type="match status" value="1"/>
</dbReference>
<feature type="domain" description="4Fe-4S Mo/W bis-MGD-type" evidence="7">
    <location>
        <begin position="47"/>
        <end position="103"/>
    </location>
</feature>
<dbReference type="GO" id="GO:0046872">
    <property type="term" value="F:metal ion binding"/>
    <property type="evidence" value="ECO:0007669"/>
    <property type="project" value="UniProtKB-KW"/>
</dbReference>
<evidence type="ECO:0000313" key="10">
    <source>
        <dbReference type="Proteomes" id="UP000253817"/>
    </source>
</evidence>
<evidence type="ECO:0000259" key="7">
    <source>
        <dbReference type="PROSITE" id="PS51669"/>
    </source>
</evidence>
<dbReference type="InterPro" id="IPR019546">
    <property type="entry name" value="TAT_signal_bac_arc"/>
</dbReference>
<dbReference type="InterPro" id="IPR006311">
    <property type="entry name" value="TAT_signal"/>
</dbReference>
<keyword evidence="10" id="KW-1185">Reference proteome</keyword>
<dbReference type="Pfam" id="PF00384">
    <property type="entry name" value="Molybdopterin"/>
    <property type="match status" value="1"/>
</dbReference>
<evidence type="ECO:0000256" key="3">
    <source>
        <dbReference type="ARBA" id="ARBA00022729"/>
    </source>
</evidence>
<accession>A0A3N0IYR9</accession>
<comment type="caution">
    <text evidence="9">The sequence shown here is derived from an EMBL/GenBank/DDBJ whole genome shotgun (WGS) entry which is preliminary data.</text>
</comment>
<dbReference type="PROSITE" id="PS51318">
    <property type="entry name" value="TAT"/>
    <property type="match status" value="1"/>
</dbReference>
<dbReference type="Proteomes" id="UP000253817">
    <property type="component" value="Unassembled WGS sequence"/>
</dbReference>
<evidence type="ECO:0000256" key="2">
    <source>
        <dbReference type="ARBA" id="ARBA00022723"/>
    </source>
</evidence>
<name>A0A3N0IYR9_9ACTN</name>
<dbReference type="OrthoDB" id="3169095at2"/>
<evidence type="ECO:0000313" key="9">
    <source>
        <dbReference type="EMBL" id="RNM41482.1"/>
    </source>
</evidence>
<dbReference type="GO" id="GO:0043546">
    <property type="term" value="F:molybdopterin cofactor binding"/>
    <property type="evidence" value="ECO:0007669"/>
    <property type="project" value="InterPro"/>
</dbReference>
<dbReference type="InterPro" id="IPR009010">
    <property type="entry name" value="Asp_de-COase-like_dom_sf"/>
</dbReference>
<gene>
    <name evidence="8" type="ORF">C1876_03150</name>
    <name evidence="9" type="ORF">DMP09_09410</name>
</gene>
<dbReference type="AlphaFoldDB" id="A0A3N0IYR9"/>
<comment type="similarity">
    <text evidence="1">Belongs to the prokaryotic molybdopterin-containing oxidoreductase family.</text>
</comment>
<reference evidence="11" key="2">
    <citation type="submission" date="2018-05" db="EMBL/GenBank/DDBJ databases">
        <title>Genome Sequencing of selected type strains of the family Eggerthellaceae.</title>
        <authorList>
            <person name="Danylec N."/>
            <person name="Stoll D.A."/>
            <person name="Doetsch A."/>
            <person name="Huch M."/>
        </authorList>
    </citation>
    <scope>NUCLEOTIDE SEQUENCE [LARGE SCALE GENOMIC DNA]</scope>
    <source>
        <strain evidence="11">DSM 16107</strain>
    </source>
</reference>
<proteinExistence type="inferred from homology"/>
<dbReference type="Gene3D" id="3.40.50.740">
    <property type="match status" value="2"/>
</dbReference>
<dbReference type="Gene3D" id="3.40.228.10">
    <property type="entry name" value="Dimethylsulfoxide Reductase, domain 2"/>
    <property type="match status" value="2"/>
</dbReference>
<organism evidence="9 11">
    <name type="scientific">Eggerthella sinensis</name>
    <dbReference type="NCBI Taxonomy" id="242230"/>
    <lineage>
        <taxon>Bacteria</taxon>
        <taxon>Bacillati</taxon>
        <taxon>Actinomycetota</taxon>
        <taxon>Coriobacteriia</taxon>
        <taxon>Eggerthellales</taxon>
        <taxon>Eggerthellaceae</taxon>
        <taxon>Eggerthella</taxon>
    </lineage>
</organism>